<dbReference type="AlphaFoldDB" id="A0A0W0SDB8"/>
<gene>
    <name evidence="2" type="ORF">Lbru_2023</name>
</gene>
<reference evidence="2 3" key="1">
    <citation type="submission" date="2015-11" db="EMBL/GenBank/DDBJ databases">
        <title>Genomic analysis of 38 Legionella species identifies large and diverse effector repertoires.</title>
        <authorList>
            <person name="Burstein D."/>
            <person name="Amaro F."/>
            <person name="Zusman T."/>
            <person name="Lifshitz Z."/>
            <person name="Cohen O."/>
            <person name="Gilbert J.A."/>
            <person name="Pupko T."/>
            <person name="Shuman H.A."/>
            <person name="Segal G."/>
        </authorList>
    </citation>
    <scope>NUCLEOTIDE SEQUENCE [LARGE SCALE GENOMIC DNA]</scope>
    <source>
        <strain evidence="2 3">ATCC 43878</strain>
    </source>
</reference>
<evidence type="ECO:0000256" key="1">
    <source>
        <dbReference type="SAM" id="MobiDB-lite"/>
    </source>
</evidence>
<keyword evidence="3" id="KW-1185">Reference proteome</keyword>
<proteinExistence type="predicted"/>
<protein>
    <submittedName>
        <fullName evidence="2">Uncharacterized protein</fullName>
    </submittedName>
</protein>
<comment type="caution">
    <text evidence="2">The sequence shown here is derived from an EMBL/GenBank/DDBJ whole genome shotgun (WGS) entry which is preliminary data.</text>
</comment>
<evidence type="ECO:0000313" key="2">
    <source>
        <dbReference type="EMBL" id="KTC81503.1"/>
    </source>
</evidence>
<dbReference type="EMBL" id="LNXV01000029">
    <property type="protein sequence ID" value="KTC81503.1"/>
    <property type="molecule type" value="Genomic_DNA"/>
</dbReference>
<dbReference type="Proteomes" id="UP000054742">
    <property type="component" value="Unassembled WGS sequence"/>
</dbReference>
<sequence>MDTEPKDTKTRKIVNKWIKNVQEQEKLVTRACFEEGRSAQGFFDRSLSNDKAKKTQNVTSDLSGPNI</sequence>
<accession>A0A0W0SDB8</accession>
<feature type="region of interest" description="Disordered" evidence="1">
    <location>
        <begin position="45"/>
        <end position="67"/>
    </location>
</feature>
<dbReference type="RefSeq" id="WP_058442017.1">
    <property type="nucleotide sequence ID" value="NZ_CAAAHU010000005.1"/>
</dbReference>
<feature type="compositionally biased region" description="Polar residues" evidence="1">
    <location>
        <begin position="55"/>
        <end position="67"/>
    </location>
</feature>
<dbReference type="PATRIC" id="fig|29422.6.peg.2156"/>
<name>A0A0W0SDB8_9GAMM</name>
<organism evidence="2 3">
    <name type="scientific">Legionella brunensis</name>
    <dbReference type="NCBI Taxonomy" id="29422"/>
    <lineage>
        <taxon>Bacteria</taxon>
        <taxon>Pseudomonadati</taxon>
        <taxon>Pseudomonadota</taxon>
        <taxon>Gammaproteobacteria</taxon>
        <taxon>Legionellales</taxon>
        <taxon>Legionellaceae</taxon>
        <taxon>Legionella</taxon>
    </lineage>
</organism>
<evidence type="ECO:0000313" key="3">
    <source>
        <dbReference type="Proteomes" id="UP000054742"/>
    </source>
</evidence>